<feature type="compositionally biased region" description="Low complexity" evidence="1">
    <location>
        <begin position="120"/>
        <end position="133"/>
    </location>
</feature>
<dbReference type="EMBL" id="LR536450">
    <property type="protein sequence ID" value="VFU09027.1"/>
    <property type="molecule type" value="Genomic_DNA"/>
</dbReference>
<feature type="region of interest" description="Disordered" evidence="1">
    <location>
        <begin position="170"/>
        <end position="193"/>
    </location>
</feature>
<dbReference type="RefSeq" id="WP_134489207.1">
    <property type="nucleotide sequence ID" value="NZ_CP139089.1"/>
</dbReference>
<feature type="region of interest" description="Disordered" evidence="1">
    <location>
        <begin position="1"/>
        <end position="43"/>
    </location>
</feature>
<organism evidence="2 3">
    <name type="scientific">Methylocella tundrae</name>
    <dbReference type="NCBI Taxonomy" id="227605"/>
    <lineage>
        <taxon>Bacteria</taxon>
        <taxon>Pseudomonadati</taxon>
        <taxon>Pseudomonadota</taxon>
        <taxon>Alphaproteobacteria</taxon>
        <taxon>Hyphomicrobiales</taxon>
        <taxon>Beijerinckiaceae</taxon>
        <taxon>Methylocella</taxon>
    </lineage>
</organism>
<name>A0A4U8Z161_METTU</name>
<dbReference type="Proteomes" id="UP000294360">
    <property type="component" value="Chromosome"/>
</dbReference>
<dbReference type="AlphaFoldDB" id="A0A4U8Z161"/>
<gene>
    <name evidence="2" type="ORF">MTUNDRAET4_2134</name>
</gene>
<feature type="compositionally biased region" description="Polar residues" evidence="1">
    <location>
        <begin position="1"/>
        <end position="10"/>
    </location>
</feature>
<dbReference type="KEGG" id="mtun:MTUNDRAET4_2134"/>
<accession>A0A4U8Z161</accession>
<reference evidence="2 3" key="1">
    <citation type="submission" date="2019-03" db="EMBL/GenBank/DDBJ databases">
        <authorList>
            <person name="Kox A.R. M."/>
        </authorList>
    </citation>
    <scope>NUCLEOTIDE SEQUENCE [LARGE SCALE GENOMIC DNA]</scope>
    <source>
        <strain evidence="2">MTUNDRAET4 annotated genome</strain>
    </source>
</reference>
<dbReference type="OrthoDB" id="7932606at2"/>
<feature type="region of interest" description="Disordered" evidence="1">
    <location>
        <begin position="58"/>
        <end position="142"/>
    </location>
</feature>
<evidence type="ECO:0000256" key="1">
    <source>
        <dbReference type="SAM" id="MobiDB-lite"/>
    </source>
</evidence>
<feature type="compositionally biased region" description="Basic and acidic residues" evidence="1">
    <location>
        <begin position="65"/>
        <end position="86"/>
    </location>
</feature>
<evidence type="ECO:0000313" key="2">
    <source>
        <dbReference type="EMBL" id="VFU09027.1"/>
    </source>
</evidence>
<proteinExistence type="predicted"/>
<feature type="compositionally biased region" description="Low complexity" evidence="1">
    <location>
        <begin position="24"/>
        <end position="41"/>
    </location>
</feature>
<protein>
    <submittedName>
        <fullName evidence="2">Uncharacterized protein</fullName>
    </submittedName>
</protein>
<evidence type="ECO:0000313" key="3">
    <source>
        <dbReference type="Proteomes" id="UP000294360"/>
    </source>
</evidence>
<sequence length="256" mass="27580">MVQPKKTTSAAFGDILAGLDGPQRGPAARVSSAPSSASGGRMDVSWIKSAQARARAAQMAQQAAELEKEPERASLKEREKGFDPAHRLRRNLGGLSWGWRGGSDPHSSSYGPDSVEEEASASSPDAADATRASEVAEATTDAAISQHPVHALRRLLSQIPWVWRRAERARATSPGATGAEAAPRIELAPPKSEDEAIAEELGLSADLAIADLRRIRREFAKKNHPDRFEPALRVGAARRMTIANMLIDAHLKQRPH</sequence>